<proteinExistence type="predicted"/>
<reference evidence="1" key="1">
    <citation type="submission" date="2021-08" db="EMBL/GenBank/DDBJ databases">
        <title>Novel anaerobic bacterium isolated from sea squirt in East Sea, Republic of Korea.</title>
        <authorList>
            <person name="Nguyen T.H."/>
            <person name="Li Z."/>
            <person name="Lee Y.-J."/>
            <person name="Ko J."/>
            <person name="Kim S.-G."/>
        </authorList>
    </citation>
    <scope>NUCLEOTIDE SEQUENCE</scope>
    <source>
        <strain evidence="1">KCTC 25031</strain>
    </source>
</reference>
<gene>
    <name evidence="1" type="ORF">K4L44_01800</name>
</gene>
<dbReference type="EMBL" id="CP081303">
    <property type="protein sequence ID" value="QZE14629.1"/>
    <property type="molecule type" value="Genomic_DNA"/>
</dbReference>
<keyword evidence="2" id="KW-1185">Reference proteome</keyword>
<sequence length="455" mass="51690">MRINKTILFSFLLSLCAPLFMTSCMDDGMGYELGEDMVDDDSRIVMVDTVSINVSTFMLDSLITTNTERVVVGNLNDPYVGKTQTQTRLQFLCNFYPTMDNTAVFDSINLEMHSDGYFYGDTLNMQEVKVYPLKEFIDPDDYSDDANTFYNVNSIDYDVNKLLGEKLFRPSYNKDSVLRVPLSKDLGKRLFDLAFDKNDSLVNVDEFKDILPGLVLVPGEQSQLVTGFAAPLDSISSGKTPPQIVVYYHDKIDDETKSFVINYTLPDYMYNTFTSDFEGGVLEGLKHDNEVTLSSKDIGDVSYVQGGNGLVTRLNFRNMKDLQYIGPGMVASAVLILKPLQGSYNDDNLKLPKMLAPYIVDKKNKILTPLLADDGETPIMGYLYEDPMFQDNTEYRIDITSFIKSEFREEKEWDRSLILQLPSVDENRAVDRLILDHGNKNNIELELYYIVSELD</sequence>
<protein>
    <submittedName>
        <fullName evidence="1">DUF4270 domain-containing protein</fullName>
    </submittedName>
</protein>
<organism evidence="1 2">
    <name type="scientific">Halosquirtibacter laminarini</name>
    <dbReference type="NCBI Taxonomy" id="3374600"/>
    <lineage>
        <taxon>Bacteria</taxon>
        <taxon>Pseudomonadati</taxon>
        <taxon>Bacteroidota</taxon>
        <taxon>Bacteroidia</taxon>
        <taxon>Marinilabiliales</taxon>
        <taxon>Prolixibacteraceae</taxon>
        <taxon>Halosquirtibacter</taxon>
    </lineage>
</organism>
<evidence type="ECO:0000313" key="1">
    <source>
        <dbReference type="EMBL" id="QZE14629.1"/>
    </source>
</evidence>
<name>A0AC61NP75_9BACT</name>
<evidence type="ECO:0000313" key="2">
    <source>
        <dbReference type="Proteomes" id="UP000826212"/>
    </source>
</evidence>
<dbReference type="Proteomes" id="UP000826212">
    <property type="component" value="Chromosome"/>
</dbReference>
<accession>A0AC61NP75</accession>